<dbReference type="RefSeq" id="XP_064851302.1">
    <property type="nucleotide sequence ID" value="XM_064995230.1"/>
</dbReference>
<dbReference type="GeneID" id="90072281"/>
<keyword evidence="2" id="KW-1185">Reference proteome</keyword>
<dbReference type="AlphaFoldDB" id="A0AAV5QHN6"/>
<sequence>MSLLHDRIKIDEAIITDGAACLFLRSAPPEDEITAEGGAATIERRGFEMKMVYMIGGLGGLFALL</sequence>
<evidence type="ECO:0000313" key="1">
    <source>
        <dbReference type="EMBL" id="GMM34302.1"/>
    </source>
</evidence>
<accession>A0AAV5QHN6</accession>
<organism evidence="1 2">
    <name type="scientific">Saccharomycopsis crataegensis</name>
    <dbReference type="NCBI Taxonomy" id="43959"/>
    <lineage>
        <taxon>Eukaryota</taxon>
        <taxon>Fungi</taxon>
        <taxon>Dikarya</taxon>
        <taxon>Ascomycota</taxon>
        <taxon>Saccharomycotina</taxon>
        <taxon>Saccharomycetes</taxon>
        <taxon>Saccharomycopsidaceae</taxon>
        <taxon>Saccharomycopsis</taxon>
    </lineage>
</organism>
<dbReference type="EMBL" id="BTFZ01000002">
    <property type="protein sequence ID" value="GMM34302.1"/>
    <property type="molecule type" value="Genomic_DNA"/>
</dbReference>
<comment type="caution">
    <text evidence="1">The sequence shown here is derived from an EMBL/GenBank/DDBJ whole genome shotgun (WGS) entry which is preliminary data.</text>
</comment>
<evidence type="ECO:0000313" key="2">
    <source>
        <dbReference type="Proteomes" id="UP001360560"/>
    </source>
</evidence>
<name>A0AAV5QHN6_9ASCO</name>
<gene>
    <name evidence="1" type="ORF">DASC09_016270</name>
</gene>
<dbReference type="Proteomes" id="UP001360560">
    <property type="component" value="Unassembled WGS sequence"/>
</dbReference>
<protein>
    <submittedName>
        <fullName evidence="1">Uncharacterized protein</fullName>
    </submittedName>
</protein>
<proteinExistence type="predicted"/>
<reference evidence="1 2" key="1">
    <citation type="journal article" date="2023" name="Elife">
        <title>Identification of key yeast species and microbe-microbe interactions impacting larval growth of Drosophila in the wild.</title>
        <authorList>
            <person name="Mure A."/>
            <person name="Sugiura Y."/>
            <person name="Maeda R."/>
            <person name="Honda K."/>
            <person name="Sakurai N."/>
            <person name="Takahashi Y."/>
            <person name="Watada M."/>
            <person name="Katoh T."/>
            <person name="Gotoh A."/>
            <person name="Gotoh Y."/>
            <person name="Taniguchi I."/>
            <person name="Nakamura K."/>
            <person name="Hayashi T."/>
            <person name="Katayama T."/>
            <person name="Uemura T."/>
            <person name="Hattori Y."/>
        </authorList>
    </citation>
    <scope>NUCLEOTIDE SEQUENCE [LARGE SCALE GENOMIC DNA]</scope>
    <source>
        <strain evidence="1 2">SC-9</strain>
    </source>
</reference>